<reference evidence="2" key="2">
    <citation type="submission" date="2016-05" db="EMBL/GenBank/DDBJ databases">
        <authorList>
            <person name="Lavstsen T."/>
            <person name="Jespersen J.S."/>
        </authorList>
    </citation>
    <scope>NUCLEOTIDE SEQUENCE [LARGE SCALE GENOMIC DNA]</scope>
    <source>
        <strain evidence="2">U25</strain>
    </source>
</reference>
<dbReference type="STRING" id="1410606.T478_1100"/>
<reference evidence="1 3" key="1">
    <citation type="journal article" date="2015" name="Proc. Natl. Acad. Sci. U.S.A.">
        <title>Genomic and proteomic characterization of "Candidatus Nitrosopelagicus brevis": An ammonia-oxidizing archaeon from the open ocean.</title>
        <authorList>
            <person name="Santoro A.E."/>
            <person name="Dupont C.L."/>
            <person name="Richter R.A."/>
            <person name="Craig M.T."/>
            <person name="Carini P."/>
            <person name="McIlvin M.R."/>
            <person name="Yang Y."/>
            <person name="Orsi W.D."/>
            <person name="Moran D.M."/>
            <person name="Saito M.A."/>
        </authorList>
    </citation>
    <scope>NUCLEOTIDE SEQUENCE [LARGE SCALE GENOMIC DNA]</scope>
    <source>
        <strain evidence="1">CN25</strain>
        <strain evidence="3">V2</strain>
    </source>
</reference>
<dbReference type="AlphaFoldDB" id="A0A0A7V1K9"/>
<accession>A0A0A7V1K9</accession>
<proteinExistence type="predicted"/>
<keyword evidence="4" id="KW-1185">Reference proteome</keyword>
<protein>
    <submittedName>
        <fullName evidence="1">Uncharacterized protein</fullName>
    </submittedName>
</protein>
<dbReference type="EMBL" id="CP007026">
    <property type="protein sequence ID" value="AJA92942.1"/>
    <property type="molecule type" value="Genomic_DNA"/>
</dbReference>
<name>A0A0A7V1K9_9ARCH</name>
<dbReference type="RefSeq" id="WP_048105780.1">
    <property type="nucleotide sequence ID" value="NZ_CP007026.1"/>
</dbReference>
<dbReference type="GeneID" id="24816984"/>
<dbReference type="HOGENOM" id="CLU_1514546_0_0_2"/>
<organism evidence="1 3">
    <name type="scientific">Candidatus Nitrosopelagicus brevis</name>
    <dbReference type="NCBI Taxonomy" id="1410606"/>
    <lineage>
        <taxon>Archaea</taxon>
        <taxon>Nitrososphaerota</taxon>
    </lineage>
</organism>
<dbReference type="Proteomes" id="UP000030944">
    <property type="component" value="Chromosome"/>
</dbReference>
<dbReference type="Proteomes" id="UP000241022">
    <property type="component" value="Unassembled WGS sequence"/>
</dbReference>
<sequence>MSDQIKPLFMKHYGISPWEINVITSILDKRFQTEDEEIENTYEEKFVSHLEISFPYSFNDEFFKWFDYKEWDRLKGVFKEMKRRRGDGKAIRINLNFSGQPDINFVIESDESQWFKMEVEKIDFVVELLPYHLDEKNIPKDVKSVIYNFDQEAARWRLNTVFTSEKKFVNSKNGWKLST</sequence>
<dbReference type="KEGG" id="nbv:T478_1100"/>
<gene>
    <name evidence="2" type="ORF">A7X95_03340</name>
    <name evidence="1" type="ORF">T478_1100</name>
</gene>
<evidence type="ECO:0000313" key="1">
    <source>
        <dbReference type="EMBL" id="AJA92942.1"/>
    </source>
</evidence>
<dbReference type="EMBL" id="LXWN01000001">
    <property type="protein sequence ID" value="PTL88304.1"/>
    <property type="molecule type" value="Genomic_DNA"/>
</dbReference>
<evidence type="ECO:0000313" key="3">
    <source>
        <dbReference type="Proteomes" id="UP000030944"/>
    </source>
</evidence>
<reference evidence="2 4" key="3">
    <citation type="submission" date="2018-04" db="EMBL/GenBank/DDBJ databases">
        <title>Transcriptomics of ammonia oxidizing archaea.</title>
        <authorList>
            <person name="Carini P."/>
        </authorList>
    </citation>
    <scope>NUCLEOTIDE SEQUENCE [LARGE SCALE GENOMIC DNA]</scope>
    <source>
        <strain evidence="2 4">U25</strain>
    </source>
</reference>
<evidence type="ECO:0000313" key="2">
    <source>
        <dbReference type="EMBL" id="PTL88304.1"/>
    </source>
</evidence>
<evidence type="ECO:0000313" key="4">
    <source>
        <dbReference type="Proteomes" id="UP000241022"/>
    </source>
</evidence>